<dbReference type="Pfam" id="PF06013">
    <property type="entry name" value="WXG100"/>
    <property type="match status" value="1"/>
</dbReference>
<protein>
    <recommendedName>
        <fullName evidence="1">ESAT-6-like protein</fullName>
    </recommendedName>
</protein>
<evidence type="ECO:0000313" key="2">
    <source>
        <dbReference type="EMBL" id="RGD59680.1"/>
    </source>
</evidence>
<proteinExistence type="inferred from homology"/>
<accession>A0A372ZWA3</accession>
<dbReference type="InterPro" id="IPR036689">
    <property type="entry name" value="ESAT-6-like_sf"/>
</dbReference>
<dbReference type="Proteomes" id="UP000263377">
    <property type="component" value="Unassembled WGS sequence"/>
</dbReference>
<evidence type="ECO:0000313" key="3">
    <source>
        <dbReference type="Proteomes" id="UP000263377"/>
    </source>
</evidence>
<gene>
    <name evidence="2" type="ORF">DR950_19485</name>
</gene>
<dbReference type="SUPFAM" id="SSF140453">
    <property type="entry name" value="EsxAB dimer-like"/>
    <property type="match status" value="1"/>
</dbReference>
<evidence type="ECO:0000256" key="1">
    <source>
        <dbReference type="RuleBase" id="RU362001"/>
    </source>
</evidence>
<sequence length="96" mass="10580">MSDHILVNFETVHHASEEVKASASRIDHLLNDLKGNVTRIASSWQGAAQEGYQAHQAQWDARAADLQKTCTQIATSLDQAAQSYRTTEDANAKLWG</sequence>
<dbReference type="InterPro" id="IPR010310">
    <property type="entry name" value="T7SS_ESAT-6-like"/>
</dbReference>
<dbReference type="NCBIfam" id="TIGR03930">
    <property type="entry name" value="WXG100_ESAT6"/>
    <property type="match status" value="1"/>
</dbReference>
<reference evidence="2 3" key="1">
    <citation type="submission" date="2018-08" db="EMBL/GenBank/DDBJ databases">
        <title>Diversity &amp; Physiological Properties of Lignin-Decomposing Actinobacteria from Soil.</title>
        <authorList>
            <person name="Roh S.G."/>
            <person name="Kim S.B."/>
        </authorList>
    </citation>
    <scope>NUCLEOTIDE SEQUENCE [LARGE SCALE GENOMIC DNA]</scope>
    <source>
        <strain evidence="2 3">MMS17-GH009</strain>
    </source>
</reference>
<dbReference type="Gene3D" id="1.10.287.1060">
    <property type="entry name" value="ESAT-6-like"/>
    <property type="match status" value="1"/>
</dbReference>
<keyword evidence="3" id="KW-1185">Reference proteome</keyword>
<dbReference type="RefSeq" id="WP_049657362.1">
    <property type="nucleotide sequence ID" value="NZ_QVIG01000001.1"/>
</dbReference>
<comment type="similarity">
    <text evidence="1">Belongs to the WXG100 family.</text>
</comment>
<comment type="caution">
    <text evidence="2">The sequence shown here is derived from an EMBL/GenBank/DDBJ whole genome shotgun (WGS) entry which is preliminary data.</text>
</comment>
<dbReference type="AlphaFoldDB" id="A0A372ZWA3"/>
<dbReference type="EMBL" id="QVIG01000001">
    <property type="protein sequence ID" value="RGD59680.1"/>
    <property type="molecule type" value="Genomic_DNA"/>
</dbReference>
<organism evidence="2 3">
    <name type="scientific">Kitasatospora xanthocidica</name>
    <dbReference type="NCBI Taxonomy" id="83382"/>
    <lineage>
        <taxon>Bacteria</taxon>
        <taxon>Bacillati</taxon>
        <taxon>Actinomycetota</taxon>
        <taxon>Actinomycetes</taxon>
        <taxon>Kitasatosporales</taxon>
        <taxon>Streptomycetaceae</taxon>
        <taxon>Kitasatospora</taxon>
    </lineage>
</organism>
<name>A0A372ZWA3_9ACTN</name>